<comment type="caution">
    <text evidence="2">The sequence shown here is derived from an EMBL/GenBank/DDBJ whole genome shotgun (WGS) entry which is preliminary data.</text>
</comment>
<keyword evidence="3" id="KW-1185">Reference proteome</keyword>
<sequence length="371" mass="40433">MPEKPVADRPLNILVATPAGGLGQGGIDRIMAALKGVLERQGGQDMRVRFLATRGRGSIVFAWMHLLRFCLAIFFGRMRGELDLVHVNLASRGSTYRKLVIAACARLVGVPYLLHLHGAEYRSFWSTRDSILNRAIRNMFSKAAGIIVLGSPWKAFVAERVPEAASRVVIVANAVEPPRLPHVGGGEKVHILFLGRIEDRKGVPQLVKALTAMRGKDGWRATIAGDGAVTELRREIDDLGLADRVDVPGWLGPDDVARLLSISDILTLPSFAENLPMSVIEAMAYGLAVVVTPVGAVEDIIRHEETGLLVPPGDDRALSAALLRMVEDADLRQRLGVAGRVFQQKHLTIEPYAEQIRLVWKEAAHRGGETG</sequence>
<dbReference type="Proteomes" id="UP001241472">
    <property type="component" value="Unassembled WGS sequence"/>
</dbReference>
<dbReference type="Gene3D" id="3.40.50.2000">
    <property type="entry name" value="Glycogen Phosphorylase B"/>
    <property type="match status" value="2"/>
</dbReference>
<accession>A0ABT9PLS4</accession>
<dbReference type="RefSeq" id="WP_306830004.1">
    <property type="nucleotide sequence ID" value="NZ_JAUSRF010000001.1"/>
</dbReference>
<proteinExistence type="predicted"/>
<evidence type="ECO:0000313" key="3">
    <source>
        <dbReference type="Proteomes" id="UP001241472"/>
    </source>
</evidence>
<dbReference type="SUPFAM" id="SSF53756">
    <property type="entry name" value="UDP-Glycosyltransferase/glycogen phosphorylase"/>
    <property type="match status" value="1"/>
</dbReference>
<dbReference type="CDD" id="cd03801">
    <property type="entry name" value="GT4_PimA-like"/>
    <property type="match status" value="1"/>
</dbReference>
<dbReference type="PANTHER" id="PTHR12526:SF631">
    <property type="entry name" value="BLL6306 PROTEIN"/>
    <property type="match status" value="1"/>
</dbReference>
<dbReference type="Pfam" id="PF00534">
    <property type="entry name" value="Glycos_transf_1"/>
    <property type="match status" value="1"/>
</dbReference>
<dbReference type="EMBL" id="JAUSRF010000001">
    <property type="protein sequence ID" value="MDP9835402.1"/>
    <property type="molecule type" value="Genomic_DNA"/>
</dbReference>
<evidence type="ECO:0000313" key="2">
    <source>
        <dbReference type="EMBL" id="MDP9835402.1"/>
    </source>
</evidence>
<name>A0ABT9PLS4_9HYPH</name>
<reference evidence="2 3" key="1">
    <citation type="submission" date="2023-07" db="EMBL/GenBank/DDBJ databases">
        <title>Sorghum-associated microbial communities from plants grown in Nebraska, USA.</title>
        <authorList>
            <person name="Schachtman D."/>
        </authorList>
    </citation>
    <scope>NUCLEOTIDE SEQUENCE [LARGE SCALE GENOMIC DNA]</scope>
    <source>
        <strain evidence="2 3">DS1307</strain>
    </source>
</reference>
<dbReference type="PANTHER" id="PTHR12526">
    <property type="entry name" value="GLYCOSYLTRANSFERASE"/>
    <property type="match status" value="1"/>
</dbReference>
<gene>
    <name evidence="2" type="ORF">J2T09_000143</name>
</gene>
<protein>
    <submittedName>
        <fullName evidence="2">Glycosyltransferase involved in cell wall biosynthesis</fullName>
    </submittedName>
</protein>
<organism evidence="2 3">
    <name type="scientific">Neorhizobium huautlense</name>
    <dbReference type="NCBI Taxonomy" id="67774"/>
    <lineage>
        <taxon>Bacteria</taxon>
        <taxon>Pseudomonadati</taxon>
        <taxon>Pseudomonadota</taxon>
        <taxon>Alphaproteobacteria</taxon>
        <taxon>Hyphomicrobiales</taxon>
        <taxon>Rhizobiaceae</taxon>
        <taxon>Rhizobium/Agrobacterium group</taxon>
        <taxon>Neorhizobium</taxon>
    </lineage>
</organism>
<dbReference type="InterPro" id="IPR001296">
    <property type="entry name" value="Glyco_trans_1"/>
</dbReference>
<feature type="domain" description="Glycosyl transferase family 1" evidence="1">
    <location>
        <begin position="187"/>
        <end position="340"/>
    </location>
</feature>
<evidence type="ECO:0000259" key="1">
    <source>
        <dbReference type="Pfam" id="PF00534"/>
    </source>
</evidence>